<dbReference type="InterPro" id="IPR027370">
    <property type="entry name" value="Znf-RING_euk"/>
</dbReference>
<keyword evidence="1" id="KW-0479">Metal-binding</keyword>
<evidence type="ECO:0000313" key="8">
    <source>
        <dbReference type="EMBL" id="KAG8505513.1"/>
    </source>
</evidence>
<dbReference type="InterPro" id="IPR013083">
    <property type="entry name" value="Znf_RING/FYVE/PHD"/>
</dbReference>
<keyword evidence="3" id="KW-0862">Zinc</keyword>
<keyword evidence="9" id="KW-1185">Reference proteome</keyword>
<dbReference type="GO" id="GO:0061630">
    <property type="term" value="F:ubiquitin protein ligase activity"/>
    <property type="evidence" value="ECO:0007669"/>
    <property type="project" value="TreeGrafter"/>
</dbReference>
<dbReference type="PROSITE" id="PS00518">
    <property type="entry name" value="ZF_RING_1"/>
    <property type="match status" value="1"/>
</dbReference>
<dbReference type="InterPro" id="IPR051435">
    <property type="entry name" value="RING_finger_E3_ubiq-ligases"/>
</dbReference>
<feature type="region of interest" description="Disordered" evidence="5">
    <location>
        <begin position="1"/>
        <end position="85"/>
    </location>
</feature>
<dbReference type="AlphaFoldDB" id="A0A8J5ZQD4"/>
<evidence type="ECO:0000256" key="1">
    <source>
        <dbReference type="ARBA" id="ARBA00022723"/>
    </source>
</evidence>
<dbReference type="GO" id="GO:0008270">
    <property type="term" value="F:zinc ion binding"/>
    <property type="evidence" value="ECO:0007669"/>
    <property type="project" value="UniProtKB-KW"/>
</dbReference>
<feature type="transmembrane region" description="Helical" evidence="6">
    <location>
        <begin position="236"/>
        <end position="257"/>
    </location>
</feature>
<comment type="caution">
    <text evidence="8">The sequence shown here is derived from an EMBL/GenBank/DDBJ whole genome shotgun (WGS) entry which is preliminary data.</text>
</comment>
<reference evidence="8" key="1">
    <citation type="journal article" date="2021" name="Evol. Appl.">
        <title>The genome of the Pyrenean desman and the effects of bottlenecks and inbreeding on the genomic landscape of an endangered species.</title>
        <authorList>
            <person name="Escoda L."/>
            <person name="Castresana J."/>
        </authorList>
    </citation>
    <scope>NUCLEOTIDE SEQUENCE</scope>
    <source>
        <strain evidence="8">IBE-C5619</strain>
    </source>
</reference>
<sequence>MSSAQQVWPSALPPPPLDQPHGHGARHPGLASSPWTPSPANSPQTPGTSGTASSPWTPSPASSPQSPGTPGPACSPRSPSTPGSERAASPLECSICFVAYDNTFKTPKELSCTHVFCLECLARLAAAQPTRRPGSDRVPCPFCRQPTAVPAAGAPALRTSRQLQARMPAHLRREAPVWLEGTRLCCRPPAPAPGLLCLDVGLSKPPEVPVPSPSPSPAHRPRGRLARCCRTRCGDWRRLGLVAALLLVLFCLALWPVQCAFRTGSMRCLPRPPPAAPAAAPDSTLPLAALATL</sequence>
<proteinExistence type="predicted"/>
<dbReference type="PROSITE" id="PS50089">
    <property type="entry name" value="ZF_RING_2"/>
    <property type="match status" value="1"/>
</dbReference>
<evidence type="ECO:0000256" key="6">
    <source>
        <dbReference type="SAM" id="Phobius"/>
    </source>
</evidence>
<dbReference type="SMART" id="SM00184">
    <property type="entry name" value="RING"/>
    <property type="match status" value="1"/>
</dbReference>
<evidence type="ECO:0000313" key="9">
    <source>
        <dbReference type="Proteomes" id="UP000700334"/>
    </source>
</evidence>
<dbReference type="InterPro" id="IPR017907">
    <property type="entry name" value="Znf_RING_CS"/>
</dbReference>
<keyword evidence="2 4" id="KW-0863">Zinc-finger</keyword>
<organism evidence="8 9">
    <name type="scientific">Galemys pyrenaicus</name>
    <name type="common">Iberian desman</name>
    <name type="synonym">Pyrenean desman</name>
    <dbReference type="NCBI Taxonomy" id="202257"/>
    <lineage>
        <taxon>Eukaryota</taxon>
        <taxon>Metazoa</taxon>
        <taxon>Chordata</taxon>
        <taxon>Craniata</taxon>
        <taxon>Vertebrata</taxon>
        <taxon>Euteleostomi</taxon>
        <taxon>Mammalia</taxon>
        <taxon>Eutheria</taxon>
        <taxon>Laurasiatheria</taxon>
        <taxon>Eulipotyphla</taxon>
        <taxon>Talpidae</taxon>
        <taxon>Galemys</taxon>
    </lineage>
</organism>
<evidence type="ECO:0000256" key="2">
    <source>
        <dbReference type="ARBA" id="ARBA00022771"/>
    </source>
</evidence>
<feature type="domain" description="RING-type" evidence="7">
    <location>
        <begin position="93"/>
        <end position="144"/>
    </location>
</feature>
<evidence type="ECO:0000256" key="5">
    <source>
        <dbReference type="SAM" id="MobiDB-lite"/>
    </source>
</evidence>
<dbReference type="EMBL" id="JAGFMF010012255">
    <property type="protein sequence ID" value="KAG8505513.1"/>
    <property type="molecule type" value="Genomic_DNA"/>
</dbReference>
<keyword evidence="6" id="KW-0472">Membrane</keyword>
<evidence type="ECO:0000256" key="4">
    <source>
        <dbReference type="PROSITE-ProRule" id="PRU00175"/>
    </source>
</evidence>
<name>A0A8J5ZQD4_GALPY</name>
<accession>A0A8J5ZQD4</accession>
<keyword evidence="6" id="KW-1133">Transmembrane helix</keyword>
<evidence type="ECO:0000256" key="3">
    <source>
        <dbReference type="ARBA" id="ARBA00022833"/>
    </source>
</evidence>
<evidence type="ECO:0000259" key="7">
    <source>
        <dbReference type="PROSITE" id="PS50089"/>
    </source>
</evidence>
<dbReference type="SUPFAM" id="SSF57850">
    <property type="entry name" value="RING/U-box"/>
    <property type="match status" value="1"/>
</dbReference>
<dbReference type="GO" id="GO:0016567">
    <property type="term" value="P:protein ubiquitination"/>
    <property type="evidence" value="ECO:0007669"/>
    <property type="project" value="TreeGrafter"/>
</dbReference>
<dbReference type="OrthoDB" id="252722at2759"/>
<dbReference type="CDD" id="cd16556">
    <property type="entry name" value="RING-HC_RNF183-like"/>
    <property type="match status" value="1"/>
</dbReference>
<protein>
    <submittedName>
        <fullName evidence="8">RING finger protein 223</fullName>
    </submittedName>
</protein>
<keyword evidence="6" id="KW-0812">Transmembrane</keyword>
<dbReference type="PANTHER" id="PTHR22791">
    <property type="entry name" value="RING-TYPE DOMAIN-CONTAINING PROTEIN"/>
    <property type="match status" value="1"/>
</dbReference>
<dbReference type="Pfam" id="PF13445">
    <property type="entry name" value="zf-RING_UBOX"/>
    <property type="match status" value="1"/>
</dbReference>
<feature type="compositionally biased region" description="Low complexity" evidence="5">
    <location>
        <begin position="42"/>
        <end position="72"/>
    </location>
</feature>
<dbReference type="Proteomes" id="UP000700334">
    <property type="component" value="Unassembled WGS sequence"/>
</dbReference>
<dbReference type="Gene3D" id="3.30.40.10">
    <property type="entry name" value="Zinc/RING finger domain, C3HC4 (zinc finger)"/>
    <property type="match status" value="1"/>
</dbReference>
<gene>
    <name evidence="8" type="ORF">J0S82_016257</name>
</gene>
<dbReference type="PANTHER" id="PTHR22791:SF4">
    <property type="entry name" value="RING FINGER PROTEIN 223"/>
    <property type="match status" value="1"/>
</dbReference>
<dbReference type="InterPro" id="IPR001841">
    <property type="entry name" value="Znf_RING"/>
</dbReference>